<evidence type="ECO:0000313" key="4">
    <source>
        <dbReference type="Proteomes" id="UP000093053"/>
    </source>
</evidence>
<dbReference type="PANTHER" id="PTHR35535:SF2">
    <property type="entry name" value="DUF306 DOMAIN-CONTAINING PROTEIN"/>
    <property type="match status" value="1"/>
</dbReference>
<dbReference type="KEGG" id="led:BBK82_19085"/>
<dbReference type="InterPro" id="IPR053147">
    <property type="entry name" value="Hsp_HslJ-like"/>
</dbReference>
<evidence type="ECO:0000259" key="2">
    <source>
        <dbReference type="Pfam" id="PF03724"/>
    </source>
</evidence>
<evidence type="ECO:0000313" key="3">
    <source>
        <dbReference type="EMBL" id="ANZ37853.1"/>
    </source>
</evidence>
<dbReference type="AlphaFoldDB" id="A0A1B2HJF7"/>
<organism evidence="3 4">
    <name type="scientific">Lentzea guizhouensis</name>
    <dbReference type="NCBI Taxonomy" id="1586287"/>
    <lineage>
        <taxon>Bacteria</taxon>
        <taxon>Bacillati</taxon>
        <taxon>Actinomycetota</taxon>
        <taxon>Actinomycetes</taxon>
        <taxon>Pseudonocardiales</taxon>
        <taxon>Pseudonocardiaceae</taxon>
        <taxon>Lentzea</taxon>
    </lineage>
</organism>
<proteinExistence type="predicted"/>
<dbReference type="STRING" id="1586287.BBK82_19085"/>
<dbReference type="RefSeq" id="WP_065916214.1">
    <property type="nucleotide sequence ID" value="NZ_CP016793.1"/>
</dbReference>
<dbReference type="Proteomes" id="UP000093053">
    <property type="component" value="Chromosome"/>
</dbReference>
<dbReference type="Gene3D" id="2.40.128.270">
    <property type="match status" value="2"/>
</dbReference>
<dbReference type="OrthoDB" id="507754at2"/>
<feature type="domain" description="DUF306" evidence="2">
    <location>
        <begin position="25"/>
        <end position="123"/>
    </location>
</feature>
<keyword evidence="4" id="KW-1185">Reference proteome</keyword>
<dbReference type="InterPro" id="IPR005184">
    <property type="entry name" value="DUF306_Meta_HslJ"/>
</dbReference>
<dbReference type="Pfam" id="PF03724">
    <property type="entry name" value="META"/>
    <property type="match status" value="2"/>
</dbReference>
<feature type="signal peptide" evidence="1">
    <location>
        <begin position="1"/>
        <end position="20"/>
    </location>
</feature>
<reference evidence="3 4" key="1">
    <citation type="submission" date="2016-07" db="EMBL/GenBank/DDBJ databases">
        <title>Complete genome sequence of the Lentzea guizhouensis DHS C013.</title>
        <authorList>
            <person name="Cao C."/>
        </authorList>
    </citation>
    <scope>NUCLEOTIDE SEQUENCE [LARGE SCALE GENOMIC DNA]</scope>
    <source>
        <strain evidence="3 4">DHS C013</strain>
    </source>
</reference>
<name>A0A1B2HJF7_9PSEU</name>
<feature type="domain" description="DUF306" evidence="2">
    <location>
        <begin position="135"/>
        <end position="240"/>
    </location>
</feature>
<accession>A0A1B2HJF7</accession>
<feature type="chain" id="PRO_5039316781" description="DUF306 domain-containing protein" evidence="1">
    <location>
        <begin position="21"/>
        <end position="245"/>
    </location>
</feature>
<gene>
    <name evidence="3" type="ORF">BBK82_19085</name>
</gene>
<dbReference type="PANTHER" id="PTHR35535">
    <property type="entry name" value="HEAT SHOCK PROTEIN HSLJ"/>
    <property type="match status" value="1"/>
</dbReference>
<protein>
    <recommendedName>
        <fullName evidence="2">DUF306 domain-containing protein</fullName>
    </recommendedName>
</protein>
<dbReference type="EMBL" id="CP016793">
    <property type="protein sequence ID" value="ANZ37853.1"/>
    <property type="molecule type" value="Genomic_DNA"/>
</dbReference>
<dbReference type="InterPro" id="IPR038670">
    <property type="entry name" value="HslJ-like_sf"/>
</dbReference>
<evidence type="ECO:0000256" key="1">
    <source>
        <dbReference type="SAM" id="SignalP"/>
    </source>
</evidence>
<sequence length="245" mass="25646">MRLAPAVVLLLAITGCGGQAGDTNALRGKVFVSTSVTERELVEGTSVELRFTDDGRLIARAGCNMMQSPVELDGGKLKVDDLSTTAMGCPKPELHEQDEWLSKLLSAAPSWQLKDANLVVAGNGTEIVLAPEEPAKLEGGEWKVDTLVSADAASSVPGAVPATLTFADGRVDVFTGCNSGSASYRVDGQKITFEGLVHTDKACGPDETLVEKAVVAALTGQVAYKIERSSLSLTNTQGDGVQLKK</sequence>
<dbReference type="PROSITE" id="PS51257">
    <property type="entry name" value="PROKAR_LIPOPROTEIN"/>
    <property type="match status" value="1"/>
</dbReference>
<keyword evidence="1" id="KW-0732">Signal</keyword>